<reference evidence="2" key="1">
    <citation type="submission" date="2012-12" db="EMBL/GenBank/DDBJ databases">
        <title>Genome Sequence of Photobacterium leiognathi lrivu.4.1.</title>
        <authorList>
            <person name="Urbanczyk H."/>
            <person name="Ogura Y."/>
            <person name="Hayashi T."/>
            <person name="Dunlap P.V."/>
        </authorList>
    </citation>
    <scope>NUCLEOTIDE SEQUENCE [LARGE SCALE GENOMIC DNA]</scope>
    <source>
        <strain evidence="2">lrivu.4.1</strain>
    </source>
</reference>
<organism evidence="1 2">
    <name type="scientific">Photobacterium leiognathi lrivu.4.1</name>
    <dbReference type="NCBI Taxonomy" id="1248232"/>
    <lineage>
        <taxon>Bacteria</taxon>
        <taxon>Pseudomonadati</taxon>
        <taxon>Pseudomonadota</taxon>
        <taxon>Gammaproteobacteria</taxon>
        <taxon>Vibrionales</taxon>
        <taxon>Vibrionaceae</taxon>
        <taxon>Photobacterium</taxon>
    </lineage>
</organism>
<dbReference type="HOGENOM" id="CLU_3314345_0_0_6"/>
<proteinExistence type="predicted"/>
<name>V5F643_PHOLE</name>
<protein>
    <submittedName>
        <fullName evidence="1">HD domain protein</fullName>
    </submittedName>
</protein>
<evidence type="ECO:0000313" key="1">
    <source>
        <dbReference type="EMBL" id="GAD31443.1"/>
    </source>
</evidence>
<accession>V5F643</accession>
<gene>
    <name evidence="1" type="ORF">PLEI_3104</name>
</gene>
<dbReference type="AlphaFoldDB" id="V5F643"/>
<dbReference type="EMBL" id="DF196821">
    <property type="protein sequence ID" value="GAD31443.1"/>
    <property type="molecule type" value="Genomic_DNA"/>
</dbReference>
<evidence type="ECO:0000313" key="2">
    <source>
        <dbReference type="Proteomes" id="UP000030675"/>
    </source>
</evidence>
<dbReference type="Proteomes" id="UP000030675">
    <property type="component" value="Unassembled WGS sequence"/>
</dbReference>
<sequence length="39" mass="4614">MYQAEHEAFKHAVYRPGLCDEIWDELDSLIHAKDCVNCY</sequence>